<evidence type="ECO:0000256" key="1">
    <source>
        <dbReference type="PROSITE-ProRule" id="PRU00175"/>
    </source>
</evidence>
<dbReference type="AlphaFoldDB" id="A0ABD2S1I9"/>
<accession>A0ABD2S1I9</accession>
<evidence type="ECO:0000256" key="2">
    <source>
        <dbReference type="SAM" id="MobiDB-lite"/>
    </source>
</evidence>
<dbReference type="EMBL" id="JBJKTR010000017">
    <property type="protein sequence ID" value="KAL3337676.1"/>
    <property type="molecule type" value="Genomic_DNA"/>
</dbReference>
<evidence type="ECO:0000313" key="4">
    <source>
        <dbReference type="EMBL" id="KAL3337679.1"/>
    </source>
</evidence>
<feature type="compositionally biased region" description="Basic and acidic residues" evidence="2">
    <location>
        <begin position="1107"/>
        <end position="1121"/>
    </location>
</feature>
<organism evidence="4 5">
    <name type="scientific">Solanum stoloniferum</name>
    <dbReference type="NCBI Taxonomy" id="62892"/>
    <lineage>
        <taxon>Eukaryota</taxon>
        <taxon>Viridiplantae</taxon>
        <taxon>Streptophyta</taxon>
        <taxon>Embryophyta</taxon>
        <taxon>Tracheophyta</taxon>
        <taxon>Spermatophyta</taxon>
        <taxon>Magnoliopsida</taxon>
        <taxon>eudicotyledons</taxon>
        <taxon>Gunneridae</taxon>
        <taxon>Pentapetalae</taxon>
        <taxon>asterids</taxon>
        <taxon>lamiids</taxon>
        <taxon>Solanales</taxon>
        <taxon>Solanaceae</taxon>
        <taxon>Solanoideae</taxon>
        <taxon>Solaneae</taxon>
        <taxon>Solanum</taxon>
    </lineage>
</organism>
<dbReference type="InterPro" id="IPR025941">
    <property type="entry name" value="Vps8_central_dom"/>
</dbReference>
<name>A0ABD2S1I9_9SOLN</name>
<comment type="caution">
    <text evidence="4">The sequence shown here is derived from an EMBL/GenBank/DDBJ whole genome shotgun (WGS) entry which is preliminary data.</text>
</comment>
<dbReference type="Pfam" id="PF23556">
    <property type="entry name" value="TPR_Vps41"/>
    <property type="match status" value="1"/>
</dbReference>
<evidence type="ECO:0000313" key="5">
    <source>
        <dbReference type="Proteomes" id="UP001627284"/>
    </source>
</evidence>
<keyword evidence="5" id="KW-1185">Reference proteome</keyword>
<dbReference type="PROSITE" id="PS50089">
    <property type="entry name" value="ZF_RING_2"/>
    <property type="match status" value="1"/>
</dbReference>
<dbReference type="Pfam" id="PF12816">
    <property type="entry name" value="TPR_Vps8"/>
    <property type="match status" value="1"/>
</dbReference>
<keyword evidence="1" id="KW-0862">Zinc</keyword>
<keyword evidence="1" id="KW-0479">Metal-binding</keyword>
<dbReference type="InterPro" id="IPR001841">
    <property type="entry name" value="Znf_RING"/>
</dbReference>
<dbReference type="InterPro" id="IPR059070">
    <property type="entry name" value="TPR_VPS8_2"/>
</dbReference>
<dbReference type="PANTHER" id="PTHR12616:SF8">
    <property type="entry name" value="VACUOLAR PROTEIN SORTING-ASSOCIATED PROTEIN 8 HOMOLOG"/>
    <property type="match status" value="1"/>
</dbReference>
<dbReference type="PANTHER" id="PTHR12616">
    <property type="entry name" value="VACUOLAR PROTEIN SORTING VPS41"/>
    <property type="match status" value="1"/>
</dbReference>
<dbReference type="InterPro" id="IPR045111">
    <property type="entry name" value="Vps41/Vps8"/>
</dbReference>
<dbReference type="Proteomes" id="UP001627284">
    <property type="component" value="Unassembled WGS sequence"/>
</dbReference>
<protein>
    <recommendedName>
        <fullName evidence="3">RING-type domain-containing protein</fullName>
    </recommendedName>
</protein>
<gene>
    <name evidence="4" type="ORF">AABB24_030015</name>
</gene>
<keyword evidence="1" id="KW-0863">Zinc-finger</keyword>
<dbReference type="GO" id="GO:0008270">
    <property type="term" value="F:zinc ion binding"/>
    <property type="evidence" value="ECO:0007669"/>
    <property type="project" value="UniProtKB-KW"/>
</dbReference>
<sequence length="1144" mass="129833">MDGSCGEDLMSYHAYFSNVFGNPEKAHHNCLGVRGATLYILRPSQLVVSRLLSWKERIEVLHKAGDWTSALNMAMSLYDGQAHAVIDLPKNLDDVQKTLMPYLVQLLLSYVDEVFSYIAVTSGNQHGQPGQSNELKYDADFVNPDIKEQYTLVGGVSVEFCLHIKRLDVLFDEIFPKYVAVNHKDTFLELLEPYILKDMLGSLPPEIMQALVEHYSTKGWLQRVEQCVLHMDMLSLDFNQVVRLCREHRLHSALIYLFNKGLDDFRTPLEELFLILRDSKRESATALGYKMLVYLKYCFQGFAFPPGRGAFPSTRVPSLKRELVQFLLEEASSPNSSTAMCLPYSGPNSNLLSLLELDTEATLDVLRYAFVEGENESYSPASDPANSKMETTEVVISTIEGISLVQKVVDVLAVILNLSYFQTGGTFNNKDEICTDIWPTRKDTEYILDFISFLIASEKAKVSKDTLRQIFEYLTLGNETYPNVSGRIVETFNRKQKQLTELLEVLPEEDWDADYLLNLCERAQLHQVCGLIHAITHQYLSALDSYMKAVDEPILAFVYVDDMLRQLRGKESDAFRSAIISRIPDLLKLNREGTFFLIVNHFGEESDYILSQLQSNPESLFLYLKTLIEVHSTGTLNFFSLRKDNASNFSSGRNKKHMSSEVYLEALSDLPKLLQNYPIHITDEMTELYIELLCRYERKSVLRFLETSESYRVERCLHLCQEYGVIDAAAFLLERVGDIGSALLLVISSLNDKFILLDSAVESEHCGTAQGHFKAVLSKKEVTDIIEILRTCIGLCQRNSPRLDPDEAESLWFQLLDSFCEPLMDSHDHIIRYKEEECVQEGERACKIQWKVSKSHRNAHILRKLLSVFIKEIVEGMIGYVSLPRIILKLLSDNETQEFGDFKPTILGMLGTYDFERRILDTAKSLIEDDTYSSLSLLKRGASHGFAPRNLLCCICNCPLTKDFSASSIQIFTCGHATHQQCEPQESEASIRGNSTGCPICMPRKNSEKLRSKSMLVENGLVKSISKSHQTNGTTGLYPHENDGFDNLYGHQSVSRFDLLLNLQKTHQSMQIENIPQLRLAPPAVYHEKVKKRNVPSAGESSNGLAKPEKPSRSKHLRDVKLKGSSLRFPLKTNIFGKEKNIKM</sequence>
<proteinExistence type="predicted"/>
<reference evidence="4 5" key="1">
    <citation type="submission" date="2024-05" db="EMBL/GenBank/DDBJ databases">
        <title>De novo assembly of an allotetraploid wild potato.</title>
        <authorList>
            <person name="Hosaka A.J."/>
        </authorList>
    </citation>
    <scope>NUCLEOTIDE SEQUENCE [LARGE SCALE GENOMIC DNA]</scope>
    <source>
        <tissue evidence="4">Young leaves</tissue>
    </source>
</reference>
<feature type="region of interest" description="Disordered" evidence="2">
    <location>
        <begin position="1091"/>
        <end position="1121"/>
    </location>
</feature>
<dbReference type="EMBL" id="JBJKTR010000017">
    <property type="protein sequence ID" value="KAL3337679.1"/>
    <property type="molecule type" value="Genomic_DNA"/>
</dbReference>
<dbReference type="Pfam" id="PF25066">
    <property type="entry name" value="TPR_VPS8_2"/>
    <property type="match status" value="1"/>
</dbReference>
<evidence type="ECO:0000259" key="3">
    <source>
        <dbReference type="PROSITE" id="PS50089"/>
    </source>
</evidence>
<feature type="domain" description="RING-type" evidence="3">
    <location>
        <begin position="953"/>
        <end position="1001"/>
    </location>
</feature>